<accession>A0ABD3MTD0</accession>
<dbReference type="InterPro" id="IPR044654">
    <property type="entry name" value="FLA15/16/17/18"/>
</dbReference>
<sequence length="414" mass="46512">MVNAPHRMIHFEPSLKRESPGRIQPLSEFGRFPSDQSCDISLKDVYIEQKSTSPSWYVPTPDRRWVIDPSVLPFRPGDYPVERTSRVIRGVDVDVISCRLSKCLQARSIEAKFSEEEAHVATCRNMNFVKFYIRLYSVKNEGGVLVELQRLCGDCVSFMKDCRALLDASEGVEKKVQAVEEQSLFLSMPISEMSFFKTATLPPVDEAEPVNMTADLLASNQSDSNLLGMESLSTLTDVNKTAKATAVLSAKRILCPEHEDNKTFNMHNYVMSLIIYTDECEERNSFYEGTAMEDHTMKLRNLAICSVANSLSLMVSEGHLFEALHSCCDWYKDVLVPQLVQDLSTAKEHPHDACYASRCLRSLAKSCRRCVDKIKIVGGLSALKAAQEVGQNEFALLEEDAKICHEIVQMSPIC</sequence>
<dbReference type="PANTHER" id="PTHR32499">
    <property type="entry name" value="FASCICLIN-LIKE ARABINOGALACTAN PROTEIN 16"/>
    <property type="match status" value="1"/>
</dbReference>
<keyword evidence="2" id="KW-1185">Reference proteome</keyword>
<reference evidence="1 2" key="1">
    <citation type="submission" date="2024-10" db="EMBL/GenBank/DDBJ databases">
        <title>Updated reference genomes for cyclostephanoid diatoms.</title>
        <authorList>
            <person name="Roberts W.R."/>
            <person name="Alverson A.J."/>
        </authorList>
    </citation>
    <scope>NUCLEOTIDE SEQUENCE [LARGE SCALE GENOMIC DNA]</scope>
    <source>
        <strain evidence="1 2">AJA010-31</strain>
    </source>
</reference>
<dbReference type="Proteomes" id="UP001530400">
    <property type="component" value="Unassembled WGS sequence"/>
</dbReference>
<protein>
    <submittedName>
        <fullName evidence="1">Uncharacterized protein</fullName>
    </submittedName>
</protein>
<evidence type="ECO:0000313" key="1">
    <source>
        <dbReference type="EMBL" id="KAL3767124.1"/>
    </source>
</evidence>
<comment type="caution">
    <text evidence="1">The sequence shown here is derived from an EMBL/GenBank/DDBJ whole genome shotgun (WGS) entry which is preliminary data.</text>
</comment>
<organism evidence="1 2">
    <name type="scientific">Cyclotella atomus</name>
    <dbReference type="NCBI Taxonomy" id="382360"/>
    <lineage>
        <taxon>Eukaryota</taxon>
        <taxon>Sar</taxon>
        <taxon>Stramenopiles</taxon>
        <taxon>Ochrophyta</taxon>
        <taxon>Bacillariophyta</taxon>
        <taxon>Coscinodiscophyceae</taxon>
        <taxon>Thalassiosirophycidae</taxon>
        <taxon>Stephanodiscales</taxon>
        <taxon>Stephanodiscaceae</taxon>
        <taxon>Cyclotella</taxon>
    </lineage>
</organism>
<dbReference type="PANTHER" id="PTHR32499:SF3">
    <property type="entry name" value="FASCICLIN-LIKE ARABINOGALACTAN PROTEIN 16"/>
    <property type="match status" value="1"/>
</dbReference>
<proteinExistence type="predicted"/>
<gene>
    <name evidence="1" type="ORF">ACHAWO_003348</name>
</gene>
<name>A0ABD3MTD0_9STRA</name>
<evidence type="ECO:0000313" key="2">
    <source>
        <dbReference type="Proteomes" id="UP001530400"/>
    </source>
</evidence>
<dbReference type="AlphaFoldDB" id="A0ABD3MTD0"/>
<dbReference type="EMBL" id="JALLPJ020001372">
    <property type="protein sequence ID" value="KAL3767124.1"/>
    <property type="molecule type" value="Genomic_DNA"/>
</dbReference>